<name>A0ABV8UMX2_9PROT</name>
<keyword evidence="13 20" id="KW-0249">Electron transport</keyword>
<dbReference type="Pfam" id="PF10399">
    <property type="entry name" value="UCR_Fe-S_N"/>
    <property type="match status" value="1"/>
</dbReference>
<keyword evidence="16" id="KW-0411">Iron-sulfur</keyword>
<dbReference type="InterPro" id="IPR019546">
    <property type="entry name" value="TAT_signal_bac_arc"/>
</dbReference>
<evidence type="ECO:0000256" key="19">
    <source>
        <dbReference type="ARBA" id="ARBA00029351"/>
    </source>
</evidence>
<sequence>MADSANAGQGGAGHGGDGTSRRDFLFLAAGAVGAVGAASAIWPLIDSLNPAADIRALATSRVDLSPISEGQAITITWQGKPVFIRHRTSEEIEQAREVPLDDLIDPQRDAERVIEPQWLVMVGICTHLGCIPLGQSSSDPKGDFGGWFCPCHGSHYDTSGRIRKGPAPRNLEVPTYEFAEDTTIVIG</sequence>
<evidence type="ECO:0000256" key="13">
    <source>
        <dbReference type="ARBA" id="ARBA00022982"/>
    </source>
</evidence>
<comment type="subunit">
    <text evidence="4 21">The main subunits of complex b-c1 are: cytochrome b, cytochrome c1 and the Rieske protein.</text>
</comment>
<evidence type="ECO:0000313" key="23">
    <source>
        <dbReference type="EMBL" id="MFC4352439.1"/>
    </source>
</evidence>
<keyword evidence="15" id="KW-0408">Iron</keyword>
<keyword evidence="10" id="KW-0001">2Fe-2S</keyword>
<dbReference type="InterPro" id="IPR036922">
    <property type="entry name" value="Rieske_2Fe-2S_sf"/>
</dbReference>
<evidence type="ECO:0000256" key="21">
    <source>
        <dbReference type="RuleBase" id="RU004497"/>
    </source>
</evidence>
<evidence type="ECO:0000256" key="7">
    <source>
        <dbReference type="ARBA" id="ARBA00022448"/>
    </source>
</evidence>
<evidence type="ECO:0000256" key="16">
    <source>
        <dbReference type="ARBA" id="ARBA00023014"/>
    </source>
</evidence>
<keyword evidence="9 20" id="KW-0812">Transmembrane</keyword>
<dbReference type="PROSITE" id="PS51318">
    <property type="entry name" value="TAT"/>
    <property type="match status" value="1"/>
</dbReference>
<evidence type="ECO:0000256" key="3">
    <source>
        <dbReference type="ARBA" id="ARBA00010651"/>
    </source>
</evidence>
<accession>A0ABV8UMX2</accession>
<gene>
    <name evidence="23" type="primary">petA</name>
    <name evidence="23" type="ORF">ACFOW6_12890</name>
</gene>
<proteinExistence type="inferred from homology"/>
<keyword evidence="14 20" id="KW-1133">Transmembrane helix</keyword>
<evidence type="ECO:0000256" key="6">
    <source>
        <dbReference type="ARBA" id="ARBA00019816"/>
    </source>
</evidence>
<evidence type="ECO:0000256" key="2">
    <source>
        <dbReference type="ARBA" id="ARBA00004162"/>
    </source>
</evidence>
<evidence type="ECO:0000256" key="4">
    <source>
        <dbReference type="ARBA" id="ARBA00011649"/>
    </source>
</evidence>
<dbReference type="Proteomes" id="UP001595799">
    <property type="component" value="Unassembled WGS sequence"/>
</dbReference>
<feature type="domain" description="Rieske" evidence="22">
    <location>
        <begin position="92"/>
        <end position="185"/>
    </location>
</feature>
<dbReference type="Gene3D" id="2.102.10.10">
    <property type="entry name" value="Rieske [2Fe-2S] iron-sulphur domain"/>
    <property type="match status" value="1"/>
</dbReference>
<comment type="catalytic activity">
    <reaction evidence="19 20">
        <text>a quinol + 2 Fe(III)-[cytochrome c](out) = a quinone + 2 Fe(II)-[cytochrome c](out) + 2 H(+)(out)</text>
        <dbReference type="Rhea" id="RHEA:11484"/>
        <dbReference type="Rhea" id="RHEA-COMP:10350"/>
        <dbReference type="Rhea" id="RHEA-COMP:14399"/>
        <dbReference type="ChEBI" id="CHEBI:15378"/>
        <dbReference type="ChEBI" id="CHEBI:24646"/>
        <dbReference type="ChEBI" id="CHEBI:29033"/>
        <dbReference type="ChEBI" id="CHEBI:29034"/>
        <dbReference type="ChEBI" id="CHEBI:132124"/>
        <dbReference type="EC" id="7.1.1.8"/>
    </reaction>
</comment>
<dbReference type="InterPro" id="IPR017941">
    <property type="entry name" value="Rieske_2Fe-2S"/>
</dbReference>
<keyword evidence="17 20" id="KW-0472">Membrane</keyword>
<evidence type="ECO:0000256" key="8">
    <source>
        <dbReference type="ARBA" id="ARBA00022475"/>
    </source>
</evidence>
<dbReference type="CDD" id="cd03470">
    <property type="entry name" value="Rieske_cytochrome_bc1"/>
    <property type="match status" value="1"/>
</dbReference>
<dbReference type="NCBIfam" id="TIGR01409">
    <property type="entry name" value="TAT_signal_seq"/>
    <property type="match status" value="1"/>
</dbReference>
<dbReference type="NCBIfam" id="TIGR01416">
    <property type="entry name" value="Rieske_proteo"/>
    <property type="match status" value="1"/>
</dbReference>
<protein>
    <recommendedName>
        <fullName evidence="6 20">Ubiquinol-cytochrome c reductase iron-sulfur subunit</fullName>
        <ecNumber evidence="5 20">7.1.1.8</ecNumber>
    </recommendedName>
</protein>
<dbReference type="InterPro" id="IPR006317">
    <property type="entry name" value="Ubiquinol_cyt_c_Rdtase_Fe-S-su"/>
</dbReference>
<comment type="function">
    <text evidence="1">Component of the ubiquinol-cytochrome c reductase complex (complex III or cytochrome b-c1 complex), which is a respiratory chain that generates an electrochemical potential coupled to ATP synthesis.</text>
</comment>
<organism evidence="23 24">
    <name type="scientific">Fodinicurvata halophila</name>
    <dbReference type="NCBI Taxonomy" id="1419723"/>
    <lineage>
        <taxon>Bacteria</taxon>
        <taxon>Pseudomonadati</taxon>
        <taxon>Pseudomonadota</taxon>
        <taxon>Alphaproteobacteria</taxon>
        <taxon>Rhodospirillales</taxon>
        <taxon>Rhodovibrionaceae</taxon>
        <taxon>Fodinicurvata</taxon>
    </lineage>
</organism>
<dbReference type="Gene3D" id="1.20.5.510">
    <property type="entry name" value="Single helix bin"/>
    <property type="match status" value="1"/>
</dbReference>
<feature type="transmembrane region" description="Helical" evidence="20">
    <location>
        <begin position="24"/>
        <end position="45"/>
    </location>
</feature>
<dbReference type="PANTHER" id="PTHR10134">
    <property type="entry name" value="CYTOCHROME B-C1 COMPLEX SUBUNIT RIESKE, MITOCHONDRIAL"/>
    <property type="match status" value="1"/>
</dbReference>
<evidence type="ECO:0000256" key="18">
    <source>
        <dbReference type="ARBA" id="ARBA00023157"/>
    </source>
</evidence>
<comment type="subcellular location">
    <subcellularLocation>
        <location evidence="2">Cell membrane</location>
        <topology evidence="2">Single-pass membrane protein</topology>
    </subcellularLocation>
</comment>
<comment type="miscellaneous">
    <text evidence="20">The Rieske protein is a high potential 2Fe-2S protein.</text>
</comment>
<evidence type="ECO:0000256" key="11">
    <source>
        <dbReference type="ARBA" id="ARBA00022723"/>
    </source>
</evidence>
<evidence type="ECO:0000256" key="14">
    <source>
        <dbReference type="ARBA" id="ARBA00022989"/>
    </source>
</evidence>
<evidence type="ECO:0000259" key="22">
    <source>
        <dbReference type="PROSITE" id="PS51296"/>
    </source>
</evidence>
<keyword evidence="18" id="KW-1015">Disulfide bond</keyword>
<comment type="cofactor">
    <cofactor evidence="20">
        <name>[2Fe-2S] cluster</name>
        <dbReference type="ChEBI" id="CHEBI:190135"/>
    </cofactor>
    <text evidence="20">Binds 1 [2Fe-2S] cluster per subunit.</text>
</comment>
<keyword evidence="8" id="KW-1003">Cell membrane</keyword>
<keyword evidence="11" id="KW-0479">Metal-binding</keyword>
<keyword evidence="24" id="KW-1185">Reference proteome</keyword>
<evidence type="ECO:0000256" key="9">
    <source>
        <dbReference type="ARBA" id="ARBA00022692"/>
    </source>
</evidence>
<evidence type="ECO:0000256" key="12">
    <source>
        <dbReference type="ARBA" id="ARBA00022967"/>
    </source>
</evidence>
<evidence type="ECO:0000256" key="5">
    <source>
        <dbReference type="ARBA" id="ARBA00012951"/>
    </source>
</evidence>
<evidence type="ECO:0000256" key="17">
    <source>
        <dbReference type="ARBA" id="ARBA00023136"/>
    </source>
</evidence>
<dbReference type="InterPro" id="IPR005805">
    <property type="entry name" value="Rieske_Fe-S_prot_C"/>
</dbReference>
<dbReference type="InterPro" id="IPR014349">
    <property type="entry name" value="Rieske_Fe-S_prot"/>
</dbReference>
<evidence type="ECO:0000256" key="10">
    <source>
        <dbReference type="ARBA" id="ARBA00022714"/>
    </source>
</evidence>
<dbReference type="PROSITE" id="PS51296">
    <property type="entry name" value="RIESKE"/>
    <property type="match status" value="1"/>
</dbReference>
<keyword evidence="7 20" id="KW-0813">Transport</keyword>
<dbReference type="Pfam" id="PF00355">
    <property type="entry name" value="Rieske"/>
    <property type="match status" value="1"/>
</dbReference>
<evidence type="ECO:0000313" key="24">
    <source>
        <dbReference type="Proteomes" id="UP001595799"/>
    </source>
</evidence>
<dbReference type="EMBL" id="JBHSCW010000007">
    <property type="protein sequence ID" value="MFC4352439.1"/>
    <property type="molecule type" value="Genomic_DNA"/>
</dbReference>
<reference evidence="24" key="1">
    <citation type="journal article" date="2019" name="Int. J. Syst. Evol. Microbiol.">
        <title>The Global Catalogue of Microorganisms (GCM) 10K type strain sequencing project: providing services to taxonomists for standard genome sequencing and annotation.</title>
        <authorList>
            <consortium name="The Broad Institute Genomics Platform"/>
            <consortium name="The Broad Institute Genome Sequencing Center for Infectious Disease"/>
            <person name="Wu L."/>
            <person name="Ma J."/>
        </authorList>
    </citation>
    <scope>NUCLEOTIDE SEQUENCE [LARGE SCALE GENOMIC DNA]</scope>
    <source>
        <strain evidence="24">CECT 8472</strain>
    </source>
</reference>
<dbReference type="PRINTS" id="PR00162">
    <property type="entry name" value="RIESKE"/>
</dbReference>
<comment type="similarity">
    <text evidence="3">Belongs to the Rieske iron-sulfur protein family.</text>
</comment>
<evidence type="ECO:0000256" key="15">
    <source>
        <dbReference type="ARBA" id="ARBA00023004"/>
    </source>
</evidence>
<dbReference type="EC" id="7.1.1.8" evidence="5 20"/>
<comment type="caution">
    <text evidence="23">The sequence shown here is derived from an EMBL/GenBank/DDBJ whole genome shotgun (WGS) entry which is preliminary data.</text>
</comment>
<dbReference type="RefSeq" id="WP_382422791.1">
    <property type="nucleotide sequence ID" value="NZ_JBHSCW010000007.1"/>
</dbReference>
<evidence type="ECO:0000256" key="20">
    <source>
        <dbReference type="RuleBase" id="RU004494"/>
    </source>
</evidence>
<keyword evidence="12" id="KW-1278">Translocase</keyword>
<dbReference type="SUPFAM" id="SSF50022">
    <property type="entry name" value="ISP domain"/>
    <property type="match status" value="1"/>
</dbReference>
<dbReference type="InterPro" id="IPR006311">
    <property type="entry name" value="TAT_signal"/>
</dbReference>
<evidence type="ECO:0000256" key="1">
    <source>
        <dbReference type="ARBA" id="ARBA00002444"/>
    </source>
</evidence>
<dbReference type="InterPro" id="IPR019470">
    <property type="entry name" value="Ubiq_cytC_Rdtase_Fe-S_su_TAT"/>
</dbReference>